<dbReference type="SUPFAM" id="SSF161229">
    <property type="entry name" value="E6 C-terminal domain-like"/>
    <property type="match status" value="2"/>
</dbReference>
<comment type="subcellular location">
    <subcellularLocation>
        <location evidence="16 17">Host cytoplasm</location>
    </subcellularLocation>
    <subcellularLocation>
        <location evidence="16 17">Host nucleus</location>
    </subcellularLocation>
</comment>
<keyword evidence="4 16" id="KW-0945">Host-virus interaction</keyword>
<keyword evidence="9 16" id="KW-0805">Transcription regulation</keyword>
<keyword evidence="2 16" id="KW-0244">Early protein</keyword>
<evidence type="ECO:0000256" key="3">
    <source>
        <dbReference type="ARBA" id="ARBA00022562"/>
    </source>
</evidence>
<dbReference type="Pfam" id="PF00518">
    <property type="entry name" value="E6"/>
    <property type="match status" value="1"/>
</dbReference>
<keyword evidence="15 16" id="KW-1119">Modulation of host cell apoptosis by virus</keyword>
<evidence type="ECO:0000256" key="2">
    <source>
        <dbReference type="ARBA" id="ARBA00022518"/>
    </source>
</evidence>
<keyword evidence="3 16" id="KW-1048">Host nucleus</keyword>
<dbReference type="InterPro" id="IPR001334">
    <property type="entry name" value="E6"/>
</dbReference>
<dbReference type="GO" id="GO:0042025">
    <property type="term" value="C:host cell nucleus"/>
    <property type="evidence" value="ECO:0007669"/>
    <property type="project" value="UniProtKB-SubCell"/>
</dbReference>
<proteinExistence type="inferred from homology"/>
<dbReference type="GO" id="GO:0039648">
    <property type="term" value="P:symbiont-mediated perturbation of host ubiquitin-like protein modification"/>
    <property type="evidence" value="ECO:0007669"/>
    <property type="project" value="UniProtKB-UniRule"/>
</dbReference>
<feature type="zinc finger region" evidence="16">
    <location>
        <begin position="100"/>
        <end position="136"/>
    </location>
</feature>
<comment type="function">
    <text evidence="16">Plays a major role in the induction and maintenance of cellular transformation. E6 associates with host UBE3A/E6-AP ubiquitin-protein ligase and modulates its activity. Protects host keratinocytes from apoptosis by mediating the degradation of host BAK1. May also inhibit host immune response.</text>
</comment>
<dbReference type="HAMAP" id="MF_04006">
    <property type="entry name" value="HPV_E6"/>
    <property type="match status" value="1"/>
</dbReference>
<comment type="caution">
    <text evidence="16">Lacks conserved residue(s) required for the propagation of feature annotation.</text>
</comment>
<keyword evidence="12 16" id="KW-0804">Transcription</keyword>
<protein>
    <recommendedName>
        <fullName evidence="16 17">Protein E6</fullName>
    </recommendedName>
</protein>
<evidence type="ECO:0000256" key="8">
    <source>
        <dbReference type="ARBA" id="ARBA00022833"/>
    </source>
</evidence>
<evidence type="ECO:0000256" key="9">
    <source>
        <dbReference type="ARBA" id="ARBA00023015"/>
    </source>
</evidence>
<dbReference type="GO" id="GO:0006355">
    <property type="term" value="P:regulation of DNA-templated transcription"/>
    <property type="evidence" value="ECO:0007669"/>
    <property type="project" value="UniProtKB-UniRule"/>
</dbReference>
<keyword evidence="11 16" id="KW-0010">Activator</keyword>
<evidence type="ECO:0000256" key="7">
    <source>
        <dbReference type="ARBA" id="ARBA00022771"/>
    </source>
</evidence>
<evidence type="ECO:0000313" key="18">
    <source>
        <dbReference type="EMBL" id="AYA93425.1"/>
    </source>
</evidence>
<dbReference type="InterPro" id="IPR038575">
    <property type="entry name" value="E6_sf"/>
</dbReference>
<comment type="similarity">
    <text evidence="1 16 17">Belongs to the papillomaviridae E6 protein family.</text>
</comment>
<evidence type="ECO:0000256" key="5">
    <source>
        <dbReference type="ARBA" id="ARBA00022632"/>
    </source>
</evidence>
<gene>
    <name evidence="16" type="primary">E6</name>
</gene>
<evidence type="ECO:0000256" key="6">
    <source>
        <dbReference type="ARBA" id="ARBA00022723"/>
    </source>
</evidence>
<evidence type="ECO:0000256" key="15">
    <source>
        <dbReference type="ARBA" id="ARBA00023323"/>
    </source>
</evidence>
<dbReference type="GO" id="GO:0052150">
    <property type="term" value="P:symbiont-mediated perturbation of host apoptosis"/>
    <property type="evidence" value="ECO:0007669"/>
    <property type="project" value="UniProtKB-KW"/>
</dbReference>
<keyword evidence="5 16" id="KW-1090">Inhibition of host innate immune response by virus</keyword>
<evidence type="ECO:0000256" key="13">
    <source>
        <dbReference type="ARBA" id="ARBA00023200"/>
    </source>
</evidence>
<evidence type="ECO:0000256" key="11">
    <source>
        <dbReference type="ARBA" id="ARBA00023159"/>
    </source>
</evidence>
<dbReference type="GO" id="GO:0039502">
    <property type="term" value="P:symbiont-mediated suppression of host type I interferon-mediated signaling pathway"/>
    <property type="evidence" value="ECO:0007669"/>
    <property type="project" value="UniProtKB-UniRule"/>
</dbReference>
<comment type="subunit">
    <text evidence="16">Forms homodimers. Interacts with ubiquitin-protein ligase UBE3A/E6-AP; this interaction stimulates UBE3A ubiquitin activity. Interacts with host BAK1.</text>
</comment>
<evidence type="ECO:0000256" key="10">
    <source>
        <dbReference type="ARBA" id="ARBA00023125"/>
    </source>
</evidence>
<keyword evidence="7 16" id="KW-0863">Zinc-finger</keyword>
<evidence type="ECO:0000256" key="1">
    <source>
        <dbReference type="ARBA" id="ARBA00006346"/>
    </source>
</evidence>
<keyword evidence="6 16" id="KW-0479">Metal-binding</keyword>
<dbReference type="Gene3D" id="3.30.240.40">
    <property type="entry name" value="E6 early regulatory protein"/>
    <property type="match status" value="2"/>
</dbReference>
<feature type="zinc finger region" evidence="16">
    <location>
        <begin position="27"/>
        <end position="63"/>
    </location>
</feature>
<sequence>MAELYPTRLDEYCKVKNLSFFELQIPCIFCKFNVGLQGLADFFMKDLCLLWKNDICYACCPPCLKLTAKYEKENYFQCAVKCDVIEDLLNIPLSQLTVRCINCYKKLDYVEKIQCCVQDLDFCLIRCHWKNLCRHCKLLQ</sequence>
<keyword evidence="14 16" id="KW-0899">Viral immunoevasion</keyword>
<dbReference type="GO" id="GO:0003677">
    <property type="term" value="F:DNA binding"/>
    <property type="evidence" value="ECO:0007669"/>
    <property type="project" value="UniProtKB-UniRule"/>
</dbReference>
<dbReference type="GO" id="GO:0030430">
    <property type="term" value="C:host cell cytoplasm"/>
    <property type="evidence" value="ECO:0007669"/>
    <property type="project" value="UniProtKB-SubCell"/>
</dbReference>
<organism evidence="18">
    <name type="scientific">Human papillomavirus</name>
    <dbReference type="NCBI Taxonomy" id="10566"/>
    <lineage>
        <taxon>Viruses</taxon>
        <taxon>Monodnaviria</taxon>
        <taxon>Shotokuvirae</taxon>
        <taxon>Cossaviricota</taxon>
        <taxon>Papovaviricetes</taxon>
        <taxon>Zurhausenvirales</taxon>
        <taxon>Papillomaviridae</taxon>
    </lineage>
</organism>
<evidence type="ECO:0000256" key="12">
    <source>
        <dbReference type="ARBA" id="ARBA00023163"/>
    </source>
</evidence>
<dbReference type="GO" id="GO:0008270">
    <property type="term" value="F:zinc ion binding"/>
    <property type="evidence" value="ECO:0007669"/>
    <property type="project" value="UniProtKB-KW"/>
</dbReference>
<name>A0A385PHN4_9PAPI</name>
<keyword evidence="13 16" id="KW-1035">Host cytoplasm</keyword>
<dbReference type="GO" id="GO:0052170">
    <property type="term" value="P:symbiont-mediated suppression of host innate immune response"/>
    <property type="evidence" value="ECO:0007669"/>
    <property type="project" value="UniProtKB-KW"/>
</dbReference>
<dbReference type="GO" id="GO:0006351">
    <property type="term" value="P:DNA-templated transcription"/>
    <property type="evidence" value="ECO:0007669"/>
    <property type="project" value="UniProtKB-UniRule"/>
</dbReference>
<evidence type="ECO:0000256" key="4">
    <source>
        <dbReference type="ARBA" id="ARBA00022581"/>
    </source>
</evidence>
<accession>A0A385PHN4</accession>
<evidence type="ECO:0000256" key="16">
    <source>
        <dbReference type="HAMAP-Rule" id="MF_04006"/>
    </source>
</evidence>
<keyword evidence="8 16" id="KW-0862">Zinc</keyword>
<evidence type="ECO:0000256" key="17">
    <source>
        <dbReference type="RuleBase" id="RU363123"/>
    </source>
</evidence>
<reference evidence="18" key="1">
    <citation type="journal article" date="2018" name="Nat. Med.">
        <title>Expanded skin virome in DOCK8-deficient patients.</title>
        <authorList>
            <consortium name="NISC Comparative Sequencing Program"/>
            <person name="Tirosh O."/>
            <person name="Conlan S."/>
            <person name="Deming C."/>
            <person name="Lee-Lin S.Q."/>
            <person name="Huang X."/>
            <person name="Su H.C."/>
            <person name="Freeman A.F."/>
            <person name="Segre J.A."/>
            <person name="Kong H.H."/>
        </authorList>
    </citation>
    <scope>NUCLEOTIDE SEQUENCE</scope>
    <source>
        <strain evidence="18">HPV-mSK_012</strain>
    </source>
</reference>
<evidence type="ECO:0000256" key="14">
    <source>
        <dbReference type="ARBA" id="ARBA00023280"/>
    </source>
</evidence>
<keyword evidence="10 16" id="KW-0238">DNA-binding</keyword>
<dbReference type="EMBL" id="MH777160">
    <property type="protein sequence ID" value="AYA93425.1"/>
    <property type="molecule type" value="Genomic_DNA"/>
</dbReference>